<dbReference type="AlphaFoldDB" id="A0A1A6HVT8"/>
<reference evidence="1 2" key="1">
    <citation type="submission" date="2016-06" db="EMBL/GenBank/DDBJ databases">
        <title>The Draft Genome Sequence and Annotation of the Desert Woodrat Neotoma lepida.</title>
        <authorList>
            <person name="Campbell M."/>
            <person name="Oakeson K.F."/>
            <person name="Yandell M."/>
            <person name="Halpert J.R."/>
            <person name="Dearing D."/>
        </authorList>
    </citation>
    <scope>NUCLEOTIDE SEQUENCE [LARGE SCALE GENOMIC DNA]</scope>
    <source>
        <strain evidence="1">417</strain>
        <tissue evidence="1">Liver</tissue>
    </source>
</reference>
<evidence type="ECO:0000313" key="2">
    <source>
        <dbReference type="Proteomes" id="UP000092124"/>
    </source>
</evidence>
<gene>
    <name evidence="1" type="ORF">A6R68_23676</name>
</gene>
<name>A0A1A6HVT8_NEOLE</name>
<protein>
    <submittedName>
        <fullName evidence="1">Uncharacterized protein</fullName>
    </submittedName>
</protein>
<proteinExistence type="predicted"/>
<sequence length="130" mass="14266">MHELILNASRNKRPRTCRKPPHQLCGQVWTNAEGCFSEILINTTNGHADQAETVDSASKCLATLATPSSCVTRGKLLHTHAFLSLPHTGRKSGRLKVWVVLQRSLSRAGIGQQAGARPSSCIQKWTPRQT</sequence>
<organism evidence="1 2">
    <name type="scientific">Neotoma lepida</name>
    <name type="common">Desert woodrat</name>
    <dbReference type="NCBI Taxonomy" id="56216"/>
    <lineage>
        <taxon>Eukaryota</taxon>
        <taxon>Metazoa</taxon>
        <taxon>Chordata</taxon>
        <taxon>Craniata</taxon>
        <taxon>Vertebrata</taxon>
        <taxon>Euteleostomi</taxon>
        <taxon>Mammalia</taxon>
        <taxon>Eutheria</taxon>
        <taxon>Euarchontoglires</taxon>
        <taxon>Glires</taxon>
        <taxon>Rodentia</taxon>
        <taxon>Myomorpha</taxon>
        <taxon>Muroidea</taxon>
        <taxon>Cricetidae</taxon>
        <taxon>Neotominae</taxon>
        <taxon>Neotoma</taxon>
    </lineage>
</organism>
<evidence type="ECO:0000313" key="1">
    <source>
        <dbReference type="EMBL" id="OBS82334.1"/>
    </source>
</evidence>
<accession>A0A1A6HVT8</accession>
<keyword evidence="2" id="KW-1185">Reference proteome</keyword>
<dbReference type="EMBL" id="LZPO01008080">
    <property type="protein sequence ID" value="OBS82334.1"/>
    <property type="molecule type" value="Genomic_DNA"/>
</dbReference>
<dbReference type="Proteomes" id="UP000092124">
    <property type="component" value="Unassembled WGS sequence"/>
</dbReference>
<feature type="non-terminal residue" evidence="1">
    <location>
        <position position="130"/>
    </location>
</feature>
<comment type="caution">
    <text evidence="1">The sequence shown here is derived from an EMBL/GenBank/DDBJ whole genome shotgun (WGS) entry which is preliminary data.</text>
</comment>